<dbReference type="AlphaFoldDB" id="A0A6A7ARU5"/>
<protein>
    <submittedName>
        <fullName evidence="2">Uncharacterized protein</fullName>
    </submittedName>
</protein>
<dbReference type="EMBL" id="MU006339">
    <property type="protein sequence ID" value="KAF2846030.1"/>
    <property type="molecule type" value="Genomic_DNA"/>
</dbReference>
<dbReference type="Proteomes" id="UP000799423">
    <property type="component" value="Unassembled WGS sequence"/>
</dbReference>
<organism evidence="2 3">
    <name type="scientific">Plenodomus tracheiphilus IPT5</name>
    <dbReference type="NCBI Taxonomy" id="1408161"/>
    <lineage>
        <taxon>Eukaryota</taxon>
        <taxon>Fungi</taxon>
        <taxon>Dikarya</taxon>
        <taxon>Ascomycota</taxon>
        <taxon>Pezizomycotina</taxon>
        <taxon>Dothideomycetes</taxon>
        <taxon>Pleosporomycetidae</taxon>
        <taxon>Pleosporales</taxon>
        <taxon>Pleosporineae</taxon>
        <taxon>Leptosphaeriaceae</taxon>
        <taxon>Plenodomus</taxon>
    </lineage>
</organism>
<evidence type="ECO:0000313" key="3">
    <source>
        <dbReference type="Proteomes" id="UP000799423"/>
    </source>
</evidence>
<feature type="region of interest" description="Disordered" evidence="1">
    <location>
        <begin position="138"/>
        <end position="160"/>
    </location>
</feature>
<feature type="region of interest" description="Disordered" evidence="1">
    <location>
        <begin position="1"/>
        <end position="23"/>
    </location>
</feature>
<gene>
    <name evidence="2" type="ORF">T440DRAFT_250668</name>
</gene>
<accession>A0A6A7ARU5</accession>
<sequence length="172" mass="18610">MSWIPEARTSTSSHRQVGRRHEPPTSAGACFFVHSPWQPAQGPTRRPISSISSISMTLTGTAGECNALGRTRPARWHCALGSILTCSIRQFAHGPSLGTQVAGASDPAKSSRTRWICLTPSCYAVYSRQAYMHSMLAHQPRVSSGRRPRDPPTTIAPSSTAPIRNTQMLVAS</sequence>
<name>A0A6A7ARU5_9PLEO</name>
<reference evidence="2" key="1">
    <citation type="submission" date="2020-01" db="EMBL/GenBank/DDBJ databases">
        <authorList>
            <consortium name="DOE Joint Genome Institute"/>
            <person name="Haridas S."/>
            <person name="Albert R."/>
            <person name="Binder M."/>
            <person name="Bloem J."/>
            <person name="Labutti K."/>
            <person name="Salamov A."/>
            <person name="Andreopoulos B."/>
            <person name="Baker S.E."/>
            <person name="Barry K."/>
            <person name="Bills G."/>
            <person name="Bluhm B.H."/>
            <person name="Cannon C."/>
            <person name="Castanera R."/>
            <person name="Culley D.E."/>
            <person name="Daum C."/>
            <person name="Ezra D."/>
            <person name="Gonzalez J.B."/>
            <person name="Henrissat B."/>
            <person name="Kuo A."/>
            <person name="Liang C."/>
            <person name="Lipzen A."/>
            <person name="Lutzoni F."/>
            <person name="Magnuson J."/>
            <person name="Mondo S."/>
            <person name="Nolan M."/>
            <person name="Ohm R."/>
            <person name="Pangilinan J."/>
            <person name="Park H.-J."/>
            <person name="Ramirez L."/>
            <person name="Alfaro M."/>
            <person name="Sun H."/>
            <person name="Tritt A."/>
            <person name="Yoshinaga Y."/>
            <person name="Zwiers L.-H."/>
            <person name="Turgeon B.G."/>
            <person name="Goodwin S.B."/>
            <person name="Spatafora J.W."/>
            <person name="Crous P.W."/>
            <person name="Grigoriev I.V."/>
        </authorList>
    </citation>
    <scope>NUCLEOTIDE SEQUENCE</scope>
    <source>
        <strain evidence="2">IPT5</strain>
    </source>
</reference>
<keyword evidence="3" id="KW-1185">Reference proteome</keyword>
<proteinExistence type="predicted"/>
<evidence type="ECO:0000313" key="2">
    <source>
        <dbReference type="EMBL" id="KAF2846030.1"/>
    </source>
</evidence>
<evidence type="ECO:0000256" key="1">
    <source>
        <dbReference type="SAM" id="MobiDB-lite"/>
    </source>
</evidence>